<dbReference type="EMBL" id="CP070296">
    <property type="protein sequence ID" value="QST73434.1"/>
    <property type="molecule type" value="Genomic_DNA"/>
</dbReference>
<dbReference type="AlphaFoldDB" id="A0A7U8ZL44"/>
<organism evidence="3 6">
    <name type="scientific">Escherichia albertii</name>
    <dbReference type="NCBI Taxonomy" id="208962"/>
    <lineage>
        <taxon>Bacteria</taxon>
        <taxon>Pseudomonadati</taxon>
        <taxon>Pseudomonadota</taxon>
        <taxon>Gammaproteobacteria</taxon>
        <taxon>Enterobacterales</taxon>
        <taxon>Enterobacteriaceae</taxon>
        <taxon>Escherichia</taxon>
    </lineage>
</organism>
<proteinExistence type="predicted"/>
<reference evidence="3 6" key="2">
    <citation type="submission" date="2019-02" db="EMBL/GenBank/DDBJ databases">
        <title>Draft genome sequence of Escherichia albertii strain Mex-12/320a, isolated from an infant with diarrhea, harboring virulence genes associated with diarrheagenic strains of enteropathogenic E. coli.</title>
        <authorList>
            <person name="Maldonado-Puga S."/>
            <person name="Meza-Segura M."/>
            <person name="Zaidi M.B."/>
            <person name="Estrada-Garcia T."/>
        </authorList>
    </citation>
    <scope>NUCLEOTIDE SEQUENCE [LARGE SCALE GENOMIC DNA]</scope>
    <source>
        <strain evidence="3 6">Mex-12/320a</strain>
    </source>
</reference>
<evidence type="ECO:0000313" key="6">
    <source>
        <dbReference type="Proteomes" id="UP000292187"/>
    </source>
</evidence>
<gene>
    <name evidence="1" type="ORF">C7B09_13905</name>
    <name evidence="3" type="ORF">EYS06_12190</name>
    <name evidence="2" type="ORF">JRC44_22365</name>
    <name evidence="4" type="ORF">PS049_04690</name>
</gene>
<dbReference type="EMBL" id="SIZV01000014">
    <property type="protein sequence ID" value="TBR52185.1"/>
    <property type="molecule type" value="Genomic_DNA"/>
</dbReference>
<dbReference type="Proteomes" id="UP000240382">
    <property type="component" value="Unassembled WGS sequence"/>
</dbReference>
<evidence type="ECO:0000313" key="3">
    <source>
        <dbReference type="EMBL" id="TBR52185.1"/>
    </source>
</evidence>
<dbReference type="Proteomes" id="UP000292187">
    <property type="component" value="Unassembled WGS sequence"/>
</dbReference>
<accession>A0A7U8ZL44</accession>
<dbReference type="Proteomes" id="UP001219219">
    <property type="component" value="Chromosome"/>
</dbReference>
<evidence type="ECO:0000313" key="1">
    <source>
        <dbReference type="EMBL" id="PSY41317.1"/>
    </source>
</evidence>
<reference evidence="2 7" key="3">
    <citation type="submission" date="2021-03" db="EMBL/GenBank/DDBJ databases">
        <title>Comparative genomics of Chinese and international isolates of Escherichia albertii: population structure and evolution of virulence and antimicrobial resistance.</title>
        <authorList>
            <person name="Wang H."/>
            <person name="Xiong Y."/>
            <person name="Luo L."/>
        </authorList>
    </citation>
    <scope>NUCLEOTIDE SEQUENCE [LARGE SCALE GENOMIC DNA]</scope>
    <source>
        <strain evidence="2 7">Sample 165</strain>
    </source>
</reference>
<protein>
    <submittedName>
        <fullName evidence="3">Uncharacterized protein</fullName>
    </submittedName>
</protein>
<reference evidence="1 5" key="1">
    <citation type="submission" date="2018-03" db="EMBL/GenBank/DDBJ databases">
        <title>Whole Genome Sequencing of Escherichia coli isolates from wildlife.</title>
        <authorList>
            <person name="Whitehouse C.A."/>
            <person name="Lacher D.W."/>
            <person name="Mammel M.K."/>
            <person name="Barnaba T."/>
            <person name="Lorch J.M."/>
        </authorList>
    </citation>
    <scope>NUCLEOTIDE SEQUENCE [LARGE SCALE GENOMIC DNA]</scope>
    <source>
        <strain evidence="1 5">20507-2</strain>
    </source>
</reference>
<name>A0A7U8ZL44_ESCAL</name>
<dbReference type="EMBL" id="CP117562">
    <property type="protein sequence ID" value="WDB30240.1"/>
    <property type="molecule type" value="Genomic_DNA"/>
</dbReference>
<dbReference type="Proteomes" id="UP000663211">
    <property type="component" value="Chromosome"/>
</dbReference>
<keyword evidence="5" id="KW-1185">Reference proteome</keyword>
<evidence type="ECO:0000313" key="7">
    <source>
        <dbReference type="Proteomes" id="UP000663211"/>
    </source>
</evidence>
<evidence type="ECO:0000313" key="4">
    <source>
        <dbReference type="EMBL" id="WDB30240.1"/>
    </source>
</evidence>
<dbReference type="RefSeq" id="WP_025237964.1">
    <property type="nucleotide sequence ID" value="NZ_AP014857.1"/>
</dbReference>
<evidence type="ECO:0000313" key="5">
    <source>
        <dbReference type="Proteomes" id="UP000240382"/>
    </source>
</evidence>
<dbReference type="EMBL" id="PYQT01000014">
    <property type="protein sequence ID" value="PSY41317.1"/>
    <property type="molecule type" value="Genomic_DNA"/>
</dbReference>
<evidence type="ECO:0000313" key="2">
    <source>
        <dbReference type="EMBL" id="QST73434.1"/>
    </source>
</evidence>
<sequence length="68" mass="7852">MEHIENITEIRAAVKHILFEEYHLESVNDIFDLDGETLAEMYEQFKCVMEEYGLDGEDVESILNGIDG</sequence>
<reference evidence="4" key="4">
    <citation type="submission" date="2023-02" db="EMBL/GenBank/DDBJ databases">
        <title>Escherichia albertii as a potential enteropathogen in the light of epidemiological and genomic studies.</title>
        <authorList>
            <person name="Leszczynska K."/>
            <person name="Swiecicka I."/>
            <person name="Daniluk T."/>
            <person name="Lebensztejn D."/>
            <person name="Chmielewska S."/>
            <person name="Leszczynska D."/>
            <person name="Gawor J."/>
            <person name="Kliber M."/>
        </authorList>
    </citation>
    <scope>NUCLEOTIDE SEQUENCE</scope>
    <source>
        <strain evidence="4">BIA_7</strain>
    </source>
</reference>